<name>A0AAD4VEY5_PRUDU</name>
<protein>
    <submittedName>
        <fullName evidence="2">Uncharacterized protein</fullName>
    </submittedName>
</protein>
<comment type="caution">
    <text evidence="2">The sequence shown here is derived from an EMBL/GenBank/DDBJ whole genome shotgun (WGS) entry which is preliminary data.</text>
</comment>
<accession>A0AAD4VEY5</accession>
<evidence type="ECO:0000313" key="3">
    <source>
        <dbReference type="Proteomes" id="UP001054821"/>
    </source>
</evidence>
<gene>
    <name evidence="2" type="ORF">L3X38_032883</name>
</gene>
<evidence type="ECO:0000256" key="1">
    <source>
        <dbReference type="SAM" id="MobiDB-lite"/>
    </source>
</evidence>
<dbReference type="AlphaFoldDB" id="A0AAD4VEY5"/>
<dbReference type="EMBL" id="JAJFAZ020000006">
    <property type="protein sequence ID" value="KAI5323810.1"/>
    <property type="molecule type" value="Genomic_DNA"/>
</dbReference>
<dbReference type="Proteomes" id="UP001054821">
    <property type="component" value="Chromosome 6"/>
</dbReference>
<sequence>MSLTRDAVLFESTVRGPISEVGAQRCGLPDLPSTQLLFNCFRHPSDVTPRSSSPINRVPERNENEKGAGPTPLPELLGVLFVFNCR</sequence>
<feature type="region of interest" description="Disordered" evidence="1">
    <location>
        <begin position="46"/>
        <end position="71"/>
    </location>
</feature>
<proteinExistence type="predicted"/>
<evidence type="ECO:0000313" key="2">
    <source>
        <dbReference type="EMBL" id="KAI5323810.1"/>
    </source>
</evidence>
<keyword evidence="3" id="KW-1185">Reference proteome</keyword>
<reference evidence="2 3" key="1">
    <citation type="journal article" date="2022" name="G3 (Bethesda)">
        <title>Whole-genome sequence and methylome profiling of the almond [Prunus dulcis (Mill.) D.A. Webb] cultivar 'Nonpareil'.</title>
        <authorList>
            <person name="D'Amico-Willman K.M."/>
            <person name="Ouma W.Z."/>
            <person name="Meulia T."/>
            <person name="Sideli G.M."/>
            <person name="Gradziel T.M."/>
            <person name="Fresnedo-Ramirez J."/>
        </authorList>
    </citation>
    <scope>NUCLEOTIDE SEQUENCE [LARGE SCALE GENOMIC DNA]</scope>
    <source>
        <strain evidence="2">Clone GOH B32 T37-40</strain>
    </source>
</reference>
<organism evidence="2 3">
    <name type="scientific">Prunus dulcis</name>
    <name type="common">Almond</name>
    <name type="synonym">Amygdalus dulcis</name>
    <dbReference type="NCBI Taxonomy" id="3755"/>
    <lineage>
        <taxon>Eukaryota</taxon>
        <taxon>Viridiplantae</taxon>
        <taxon>Streptophyta</taxon>
        <taxon>Embryophyta</taxon>
        <taxon>Tracheophyta</taxon>
        <taxon>Spermatophyta</taxon>
        <taxon>Magnoliopsida</taxon>
        <taxon>eudicotyledons</taxon>
        <taxon>Gunneridae</taxon>
        <taxon>Pentapetalae</taxon>
        <taxon>rosids</taxon>
        <taxon>fabids</taxon>
        <taxon>Rosales</taxon>
        <taxon>Rosaceae</taxon>
        <taxon>Amygdaloideae</taxon>
        <taxon>Amygdaleae</taxon>
        <taxon>Prunus</taxon>
    </lineage>
</organism>